<dbReference type="Proteomes" id="UP000281553">
    <property type="component" value="Unassembled WGS sequence"/>
</dbReference>
<keyword evidence="2" id="KW-1185">Reference proteome</keyword>
<dbReference type="AlphaFoldDB" id="A0A3P7RXY4"/>
<dbReference type="EMBL" id="UYRU01118476">
    <property type="protein sequence ID" value="VDN45709.1"/>
    <property type="molecule type" value="Genomic_DNA"/>
</dbReference>
<evidence type="ECO:0000313" key="1">
    <source>
        <dbReference type="EMBL" id="VDN45709.1"/>
    </source>
</evidence>
<gene>
    <name evidence="1" type="ORF">DILT_LOCUS19682</name>
</gene>
<name>A0A3P7RXY4_DIBLA</name>
<accession>A0A3P7RXY4</accession>
<proteinExistence type="predicted"/>
<organism evidence="1 2">
    <name type="scientific">Dibothriocephalus latus</name>
    <name type="common">Fish tapeworm</name>
    <name type="synonym">Diphyllobothrium latum</name>
    <dbReference type="NCBI Taxonomy" id="60516"/>
    <lineage>
        <taxon>Eukaryota</taxon>
        <taxon>Metazoa</taxon>
        <taxon>Spiralia</taxon>
        <taxon>Lophotrochozoa</taxon>
        <taxon>Platyhelminthes</taxon>
        <taxon>Cestoda</taxon>
        <taxon>Eucestoda</taxon>
        <taxon>Diphyllobothriidea</taxon>
        <taxon>Diphyllobothriidae</taxon>
        <taxon>Dibothriocephalus</taxon>
    </lineage>
</organism>
<sequence length="55" mass="6658">MNEKMKEPISYTSFYIPELNNDFDAERFLNWLKQRNTMGKVSSLLLFELFPLFLH</sequence>
<evidence type="ECO:0000313" key="2">
    <source>
        <dbReference type="Proteomes" id="UP000281553"/>
    </source>
</evidence>
<protein>
    <submittedName>
        <fullName evidence="1">Uncharacterized protein</fullName>
    </submittedName>
</protein>
<reference evidence="1 2" key="1">
    <citation type="submission" date="2018-11" db="EMBL/GenBank/DDBJ databases">
        <authorList>
            <consortium name="Pathogen Informatics"/>
        </authorList>
    </citation>
    <scope>NUCLEOTIDE SEQUENCE [LARGE SCALE GENOMIC DNA]</scope>
</reference>